<feature type="domain" description="ABC transmembrane type-1" evidence="8">
    <location>
        <begin position="95"/>
        <end position="300"/>
    </location>
</feature>
<comment type="similarity">
    <text evidence="7">Belongs to the binding-protein-dependent transport system permease family.</text>
</comment>
<keyword evidence="6 7" id="KW-0472">Membrane</keyword>
<keyword evidence="3" id="KW-1003">Cell membrane</keyword>
<sequence>MTADSSSLVLPAPKSAPNTFARFVKNPLALVGALILLLLFAGALLAPWLGKTADPNQIYAAGLDKLGVPTAPGATFRLGADTLGHDVWTRVIFGARVSLGVAFCAMLTSTLIGTTLGLLGGFFGGRTDRALTRFTEIIAALPTILLAITLSKVLPDRLPDFWLFKLFHVSPDLTLPRLLLAIGLVTWTGIARAVRGQTLALKQREFVEAARALGVSNLGILTRHLLPNVMPTVIVLATLATANTILLEAGLSYLGLGDPARPSWGSQISDGQPYFASAPWIVLVPGAAIVLAVTAFNLLGNALQDALETR</sequence>
<keyword evidence="10" id="KW-1185">Reference proteome</keyword>
<gene>
    <name evidence="9" type="ORF">B1R32_104157</name>
</gene>
<dbReference type="InterPro" id="IPR035906">
    <property type="entry name" value="MetI-like_sf"/>
</dbReference>
<keyword evidence="5 7" id="KW-1133">Transmembrane helix</keyword>
<evidence type="ECO:0000256" key="3">
    <source>
        <dbReference type="ARBA" id="ARBA00022475"/>
    </source>
</evidence>
<reference evidence="9 10" key="1">
    <citation type="journal article" date="2018" name="Syst. Appl. Microbiol.">
        <title>Abditibacterium utsteinense sp. nov., the first cultivated member of candidate phylum FBP, isolated from ice-free Antarctic soil samples.</title>
        <authorList>
            <person name="Tahon G."/>
            <person name="Tytgat B."/>
            <person name="Lebbe L."/>
            <person name="Carlier A."/>
            <person name="Willems A."/>
        </authorList>
    </citation>
    <scope>NUCLEOTIDE SEQUENCE [LARGE SCALE GENOMIC DNA]</scope>
    <source>
        <strain evidence="9 10">LMG 29911</strain>
    </source>
</reference>
<dbReference type="CDD" id="cd06261">
    <property type="entry name" value="TM_PBP2"/>
    <property type="match status" value="1"/>
</dbReference>
<evidence type="ECO:0000256" key="1">
    <source>
        <dbReference type="ARBA" id="ARBA00004651"/>
    </source>
</evidence>
<dbReference type="InterPro" id="IPR025966">
    <property type="entry name" value="OppC_N"/>
</dbReference>
<dbReference type="AlphaFoldDB" id="A0A2S8SV45"/>
<dbReference type="Pfam" id="PF12911">
    <property type="entry name" value="OppC_N"/>
    <property type="match status" value="1"/>
</dbReference>
<dbReference type="PANTHER" id="PTHR43386:SF1">
    <property type="entry name" value="D,D-DIPEPTIDE TRANSPORT SYSTEM PERMEASE PROTEIN DDPC-RELATED"/>
    <property type="match status" value="1"/>
</dbReference>
<feature type="transmembrane region" description="Helical" evidence="7">
    <location>
        <begin position="97"/>
        <end position="122"/>
    </location>
</feature>
<dbReference type="OrthoDB" id="9783218at2"/>
<dbReference type="RefSeq" id="WP_105483039.1">
    <property type="nucleotide sequence ID" value="NZ_NIGF01000004.1"/>
</dbReference>
<dbReference type="InterPro" id="IPR000515">
    <property type="entry name" value="MetI-like"/>
</dbReference>
<evidence type="ECO:0000313" key="10">
    <source>
        <dbReference type="Proteomes" id="UP000237684"/>
    </source>
</evidence>
<dbReference type="SUPFAM" id="SSF161098">
    <property type="entry name" value="MetI-like"/>
    <property type="match status" value="1"/>
</dbReference>
<feature type="transmembrane region" description="Helical" evidence="7">
    <location>
        <begin position="134"/>
        <end position="154"/>
    </location>
</feature>
<dbReference type="PROSITE" id="PS50928">
    <property type="entry name" value="ABC_TM1"/>
    <property type="match status" value="1"/>
</dbReference>
<evidence type="ECO:0000256" key="7">
    <source>
        <dbReference type="RuleBase" id="RU363032"/>
    </source>
</evidence>
<organism evidence="9 10">
    <name type="scientific">Abditibacterium utsteinense</name>
    <dbReference type="NCBI Taxonomy" id="1960156"/>
    <lineage>
        <taxon>Bacteria</taxon>
        <taxon>Pseudomonadati</taxon>
        <taxon>Abditibacteriota</taxon>
        <taxon>Abditibacteriia</taxon>
        <taxon>Abditibacteriales</taxon>
        <taxon>Abditibacteriaceae</taxon>
        <taxon>Abditibacterium</taxon>
    </lineage>
</organism>
<dbReference type="GO" id="GO:0055085">
    <property type="term" value="P:transmembrane transport"/>
    <property type="evidence" value="ECO:0007669"/>
    <property type="project" value="InterPro"/>
</dbReference>
<dbReference type="InParanoid" id="A0A2S8SV45"/>
<name>A0A2S8SV45_9BACT</name>
<evidence type="ECO:0000256" key="4">
    <source>
        <dbReference type="ARBA" id="ARBA00022692"/>
    </source>
</evidence>
<evidence type="ECO:0000256" key="2">
    <source>
        <dbReference type="ARBA" id="ARBA00022448"/>
    </source>
</evidence>
<keyword evidence="2 7" id="KW-0813">Transport</keyword>
<comment type="subcellular location">
    <subcellularLocation>
        <location evidence="1 7">Cell membrane</location>
        <topology evidence="1 7">Multi-pass membrane protein</topology>
    </subcellularLocation>
</comment>
<accession>A0A2S8SV45</accession>
<protein>
    <submittedName>
        <fullName evidence="9">Peptide/nickel transport system permease protein</fullName>
    </submittedName>
</protein>
<evidence type="ECO:0000313" key="9">
    <source>
        <dbReference type="EMBL" id="PQV64663.1"/>
    </source>
</evidence>
<evidence type="ECO:0000259" key="8">
    <source>
        <dbReference type="PROSITE" id="PS50928"/>
    </source>
</evidence>
<keyword evidence="4 7" id="KW-0812">Transmembrane</keyword>
<evidence type="ECO:0000256" key="6">
    <source>
        <dbReference type="ARBA" id="ARBA00023136"/>
    </source>
</evidence>
<feature type="transmembrane region" description="Helical" evidence="7">
    <location>
        <begin position="28"/>
        <end position="49"/>
    </location>
</feature>
<comment type="caution">
    <text evidence="9">The sequence shown here is derived from an EMBL/GenBank/DDBJ whole genome shotgun (WGS) entry which is preliminary data.</text>
</comment>
<dbReference type="GO" id="GO:0005886">
    <property type="term" value="C:plasma membrane"/>
    <property type="evidence" value="ECO:0007669"/>
    <property type="project" value="UniProtKB-SubCell"/>
</dbReference>
<dbReference type="Gene3D" id="1.10.3720.10">
    <property type="entry name" value="MetI-like"/>
    <property type="match status" value="1"/>
</dbReference>
<feature type="transmembrane region" description="Helical" evidence="7">
    <location>
        <begin position="233"/>
        <end position="254"/>
    </location>
</feature>
<feature type="transmembrane region" description="Helical" evidence="7">
    <location>
        <begin position="174"/>
        <end position="194"/>
    </location>
</feature>
<proteinExistence type="inferred from homology"/>
<dbReference type="Proteomes" id="UP000237684">
    <property type="component" value="Unassembled WGS sequence"/>
</dbReference>
<dbReference type="Pfam" id="PF00528">
    <property type="entry name" value="BPD_transp_1"/>
    <property type="match status" value="1"/>
</dbReference>
<dbReference type="PANTHER" id="PTHR43386">
    <property type="entry name" value="OLIGOPEPTIDE TRANSPORT SYSTEM PERMEASE PROTEIN APPC"/>
    <property type="match status" value="1"/>
</dbReference>
<feature type="transmembrane region" description="Helical" evidence="7">
    <location>
        <begin position="274"/>
        <end position="300"/>
    </location>
</feature>
<dbReference type="EMBL" id="NIGF01000004">
    <property type="protein sequence ID" value="PQV64663.1"/>
    <property type="molecule type" value="Genomic_DNA"/>
</dbReference>
<dbReference type="InterPro" id="IPR050366">
    <property type="entry name" value="BP-dependent_transpt_permease"/>
</dbReference>
<evidence type="ECO:0000256" key="5">
    <source>
        <dbReference type="ARBA" id="ARBA00022989"/>
    </source>
</evidence>